<keyword evidence="1" id="KW-1133">Transmembrane helix</keyword>
<dbReference type="InterPro" id="IPR006976">
    <property type="entry name" value="VanZ-like"/>
</dbReference>
<feature type="transmembrane region" description="Helical" evidence="1">
    <location>
        <begin position="112"/>
        <end position="132"/>
    </location>
</feature>
<sequence>MKAEHSRERKKSVKTFVRLLDVLLLVAILAGLYVSSSQPYYKQDMRGTISRFIDEQAVGERLKDVSFRYGKQEISVEASGIDGFIEFFLRKGTHFATFALLALTGYRVLRRFAPFAVALPWSAFLTLAVAVLDEWHQTFTPDRTGQVADVVLDASGACTMLLLIVLARAWPGQKRRDKR</sequence>
<gene>
    <name evidence="3" type="primary">vanZ</name>
    <name evidence="3" type="ORF">BSPP4475_03135</name>
</gene>
<evidence type="ECO:0000313" key="4">
    <source>
        <dbReference type="Proteomes" id="UP001189619"/>
    </source>
</evidence>
<name>A0AA48RGM1_9BACL</name>
<dbReference type="AlphaFoldDB" id="A0AA48RGM1"/>
<dbReference type="InterPro" id="IPR016747">
    <property type="entry name" value="Phosphotransbutyrylase"/>
</dbReference>
<evidence type="ECO:0000256" key="1">
    <source>
        <dbReference type="SAM" id="Phobius"/>
    </source>
</evidence>
<dbReference type="Pfam" id="PF04892">
    <property type="entry name" value="VanZ"/>
    <property type="match status" value="1"/>
</dbReference>
<dbReference type="EMBL" id="OY569118">
    <property type="protein sequence ID" value="CAJ1001314.1"/>
    <property type="molecule type" value="Genomic_DNA"/>
</dbReference>
<protein>
    <submittedName>
        <fullName evidence="3">VanZ domain-containing protein</fullName>
    </submittedName>
</protein>
<accession>A0AA48RGM1</accession>
<evidence type="ECO:0000259" key="2">
    <source>
        <dbReference type="Pfam" id="PF04892"/>
    </source>
</evidence>
<dbReference type="KEGG" id="bayd:BSPP4475_03135"/>
<reference evidence="3" key="1">
    <citation type="submission" date="2023-07" db="EMBL/GenBank/DDBJ databases">
        <authorList>
            <person name="Ivanov I."/>
            <person name="Teneva D."/>
            <person name="Stoikov I."/>
        </authorList>
    </citation>
    <scope>NUCLEOTIDE SEQUENCE</scope>
    <source>
        <strain evidence="3">4475</strain>
    </source>
</reference>
<dbReference type="Proteomes" id="UP001189619">
    <property type="component" value="Chromosome"/>
</dbReference>
<proteinExistence type="predicted"/>
<evidence type="ECO:0000313" key="3">
    <source>
        <dbReference type="EMBL" id="CAJ1001314.1"/>
    </source>
</evidence>
<feature type="domain" description="VanZ-like" evidence="2">
    <location>
        <begin position="22"/>
        <end position="167"/>
    </location>
</feature>
<keyword evidence="1" id="KW-0472">Membrane</keyword>
<keyword evidence="4" id="KW-1185">Reference proteome</keyword>
<feature type="transmembrane region" description="Helical" evidence="1">
    <location>
        <begin position="152"/>
        <end position="170"/>
    </location>
</feature>
<feature type="transmembrane region" description="Helical" evidence="1">
    <location>
        <begin position="16"/>
        <end position="35"/>
    </location>
</feature>
<organism evidence="3 4">
    <name type="scientific">Brevibacillus aydinogluensis</name>
    <dbReference type="NCBI Taxonomy" id="927786"/>
    <lineage>
        <taxon>Bacteria</taxon>
        <taxon>Bacillati</taxon>
        <taxon>Bacillota</taxon>
        <taxon>Bacilli</taxon>
        <taxon>Bacillales</taxon>
        <taxon>Paenibacillaceae</taxon>
        <taxon>Brevibacillus</taxon>
    </lineage>
</organism>
<dbReference type="NCBIfam" id="NF037970">
    <property type="entry name" value="vanZ_1"/>
    <property type="match status" value="1"/>
</dbReference>
<keyword evidence="1" id="KW-0812">Transmembrane</keyword>
<dbReference type="PIRSF" id="PIRSF019083">
    <property type="entry name" value="UCP019083_VanZ"/>
    <property type="match status" value="1"/>
</dbReference>